<dbReference type="AlphaFoldDB" id="A0A0G0HJW0"/>
<protein>
    <submittedName>
        <fullName evidence="2">Uncharacterized protein</fullName>
    </submittedName>
</protein>
<reference evidence="2 3" key="1">
    <citation type="journal article" date="2015" name="Nature">
        <title>rRNA introns, odd ribosomes, and small enigmatic genomes across a large radiation of phyla.</title>
        <authorList>
            <person name="Brown C.T."/>
            <person name="Hug L.A."/>
            <person name="Thomas B.C."/>
            <person name="Sharon I."/>
            <person name="Castelle C.J."/>
            <person name="Singh A."/>
            <person name="Wilkins M.J."/>
            <person name="Williams K.H."/>
            <person name="Banfield J.F."/>
        </authorList>
    </citation>
    <scope>NUCLEOTIDE SEQUENCE [LARGE SCALE GENOMIC DNA]</scope>
</reference>
<evidence type="ECO:0000313" key="2">
    <source>
        <dbReference type="EMBL" id="KKQ38850.1"/>
    </source>
</evidence>
<sequence>GVLGRVRGVWDFRVVKMLIFFFCVPIILGIIFSFVSPLLQYFRFQYLIVFLSLLLSYSVNSLPFFYTSSPRGARVRQLADQNKVASLKLIHQLAPLVFIGFLSWSLFYLLNPQFHREDWKNLAQILKNGKAPIYMILSSSDPLKYYAPELEVRDLRRLGSLGGLGREIIIAKNDVYCTTY</sequence>
<keyword evidence="1" id="KW-0472">Membrane</keyword>
<feature type="non-terminal residue" evidence="2">
    <location>
        <position position="1"/>
    </location>
</feature>
<gene>
    <name evidence="2" type="ORF">US54_C0002G0038</name>
</gene>
<evidence type="ECO:0000313" key="3">
    <source>
        <dbReference type="Proteomes" id="UP000034471"/>
    </source>
</evidence>
<comment type="caution">
    <text evidence="2">The sequence shown here is derived from an EMBL/GenBank/DDBJ whole genome shotgun (WGS) entry which is preliminary data.</text>
</comment>
<accession>A0A0G0HJW0</accession>
<feature type="transmembrane region" description="Helical" evidence="1">
    <location>
        <begin position="17"/>
        <end position="39"/>
    </location>
</feature>
<feature type="transmembrane region" description="Helical" evidence="1">
    <location>
        <begin position="46"/>
        <end position="69"/>
    </location>
</feature>
<keyword evidence="1" id="KW-1133">Transmembrane helix</keyword>
<dbReference type="EMBL" id="LBTJ01000002">
    <property type="protein sequence ID" value="KKQ38850.1"/>
    <property type="molecule type" value="Genomic_DNA"/>
</dbReference>
<evidence type="ECO:0000256" key="1">
    <source>
        <dbReference type="SAM" id="Phobius"/>
    </source>
</evidence>
<dbReference type="Proteomes" id="UP000034471">
    <property type="component" value="Unassembled WGS sequence"/>
</dbReference>
<keyword evidence="1" id="KW-0812">Transmembrane</keyword>
<name>A0A0G0HJW0_9BACT</name>
<organism evidence="2 3">
    <name type="scientific">Candidatus Roizmanbacteria bacterium GW2011_GWA2_37_7</name>
    <dbReference type="NCBI Taxonomy" id="1618481"/>
    <lineage>
        <taxon>Bacteria</taxon>
        <taxon>Candidatus Roizmaniibacteriota</taxon>
    </lineage>
</organism>
<proteinExistence type="predicted"/>
<feature type="transmembrane region" description="Helical" evidence="1">
    <location>
        <begin position="89"/>
        <end position="110"/>
    </location>
</feature>